<accession>A0A2H1WQA0</accession>
<feature type="compositionally biased region" description="Basic residues" evidence="1">
    <location>
        <begin position="28"/>
        <end position="37"/>
    </location>
</feature>
<protein>
    <submittedName>
        <fullName evidence="2">SFRICE_012775</fullName>
    </submittedName>
</protein>
<dbReference type="EMBL" id="ODYU01009893">
    <property type="protein sequence ID" value="SOQ54614.1"/>
    <property type="molecule type" value="Genomic_DNA"/>
</dbReference>
<feature type="compositionally biased region" description="Basic and acidic residues" evidence="1">
    <location>
        <begin position="13"/>
        <end position="24"/>
    </location>
</feature>
<name>A0A2H1WQA0_SPOFR</name>
<proteinExistence type="predicted"/>
<gene>
    <name evidence="2" type="ORF">SFRICE_012775</name>
</gene>
<feature type="region of interest" description="Disordered" evidence="1">
    <location>
        <begin position="13"/>
        <end position="40"/>
    </location>
</feature>
<reference evidence="2" key="1">
    <citation type="submission" date="2016-07" db="EMBL/GenBank/DDBJ databases">
        <authorList>
            <person name="Bretaudeau A."/>
        </authorList>
    </citation>
    <scope>NUCLEOTIDE SEQUENCE</scope>
    <source>
        <strain evidence="2">Rice</strain>
        <tissue evidence="2">Whole body</tissue>
    </source>
</reference>
<evidence type="ECO:0000256" key="1">
    <source>
        <dbReference type="SAM" id="MobiDB-lite"/>
    </source>
</evidence>
<sequence>MPSPPFYEAVMLTKKEAERVREQTSSRPSRRERHSGRRDRVTISGHLADDIEPGKVTKEIVGLLES</sequence>
<dbReference type="AlphaFoldDB" id="A0A2H1WQA0"/>
<evidence type="ECO:0000313" key="2">
    <source>
        <dbReference type="EMBL" id="SOQ54614.1"/>
    </source>
</evidence>
<organism evidence="2">
    <name type="scientific">Spodoptera frugiperda</name>
    <name type="common">Fall armyworm</name>
    <dbReference type="NCBI Taxonomy" id="7108"/>
    <lineage>
        <taxon>Eukaryota</taxon>
        <taxon>Metazoa</taxon>
        <taxon>Ecdysozoa</taxon>
        <taxon>Arthropoda</taxon>
        <taxon>Hexapoda</taxon>
        <taxon>Insecta</taxon>
        <taxon>Pterygota</taxon>
        <taxon>Neoptera</taxon>
        <taxon>Endopterygota</taxon>
        <taxon>Lepidoptera</taxon>
        <taxon>Glossata</taxon>
        <taxon>Ditrysia</taxon>
        <taxon>Noctuoidea</taxon>
        <taxon>Noctuidae</taxon>
        <taxon>Amphipyrinae</taxon>
        <taxon>Spodoptera</taxon>
    </lineage>
</organism>